<dbReference type="Proteomes" id="UP000005239">
    <property type="component" value="Unassembled WGS sequence"/>
</dbReference>
<evidence type="ECO:0000313" key="1">
    <source>
        <dbReference type="EnsemblMetazoa" id="PPA42064.1"/>
    </source>
</evidence>
<protein>
    <submittedName>
        <fullName evidence="1">Uncharacterized protein</fullName>
    </submittedName>
</protein>
<dbReference type="PANTHER" id="PTHR21525:SF9">
    <property type="entry name" value="CHANNEL_COLICIN DOMAIN-CONTAINING PROTEIN"/>
    <property type="match status" value="1"/>
</dbReference>
<dbReference type="PANTHER" id="PTHR21525">
    <property type="entry name" value="MOTILE SPERM PROTEIN"/>
    <property type="match status" value="1"/>
</dbReference>
<reference evidence="2" key="1">
    <citation type="journal article" date="2008" name="Nat. Genet.">
        <title>The Pristionchus pacificus genome provides a unique perspective on nematode lifestyle and parasitism.</title>
        <authorList>
            <person name="Dieterich C."/>
            <person name="Clifton S.W."/>
            <person name="Schuster L.N."/>
            <person name="Chinwalla A."/>
            <person name="Delehaunty K."/>
            <person name="Dinkelacker I."/>
            <person name="Fulton L."/>
            <person name="Fulton R."/>
            <person name="Godfrey J."/>
            <person name="Minx P."/>
            <person name="Mitreva M."/>
            <person name="Roeseler W."/>
            <person name="Tian H."/>
            <person name="Witte H."/>
            <person name="Yang S.P."/>
            <person name="Wilson R.K."/>
            <person name="Sommer R.J."/>
        </authorList>
    </citation>
    <scope>NUCLEOTIDE SEQUENCE [LARGE SCALE GENOMIC DNA]</scope>
    <source>
        <strain evidence="2">PS312</strain>
    </source>
</reference>
<accession>A0A2A6C042</accession>
<gene>
    <name evidence="1" type="primary">WBGene00280433</name>
</gene>
<dbReference type="EnsemblMetazoa" id="PPA42064.1">
    <property type="protein sequence ID" value="PPA42064.1"/>
    <property type="gene ID" value="WBGene00280433"/>
</dbReference>
<sequence>MRMTMGIVIFHIDVPLAPDGVTSKTVFPDSLTVISIEFYLGSQTRLIFAFILTEEFWKNCFRRHAIWSQRDVDMKNDYAHRHPHPREPQTTYTLARFERINVRTQLPIYDEIALDDIASEVDIMASWIDSAAAGINNSVGSVKKSLWGDSAEEKKGMGAAVAAGVKNATVGVFRQINTVGEPIFKHVRGSTLGWRQMNEAGKGAIYKPASTNGLFSSLGWATFVGAAGYDLFRFGETAKKDYDEGGNYDKSTVMGASIVGAWAGAINGGAVGASTLSVVPGVGTVVGGVAGGVLGAVYGAKGGEALAKALLPEEKRKSWMETIRSKFSTVAMAGALPACNSPILEPHFVSGSGIAKDVWKACVVVSAVTDAYELVTAINKDNAEGTHHNTVHASAEIVGSWTGVLYGAKLGASVGENLFENGTLIGGIVGGIIGTISGSFLARTLAEKVLTVVSAVRDLYAIGSAVMKDYDDGTKHNTVHTTSAVIGSRVGTIYGIIGSICGGYLASRLAEIVMPAPAAK</sequence>
<proteinExistence type="predicted"/>
<name>A0A2A6C042_PRIPA</name>
<evidence type="ECO:0000313" key="2">
    <source>
        <dbReference type="Proteomes" id="UP000005239"/>
    </source>
</evidence>
<dbReference type="AlphaFoldDB" id="A0A2A6C042"/>
<organism evidence="1 2">
    <name type="scientific">Pristionchus pacificus</name>
    <name type="common">Parasitic nematode worm</name>
    <dbReference type="NCBI Taxonomy" id="54126"/>
    <lineage>
        <taxon>Eukaryota</taxon>
        <taxon>Metazoa</taxon>
        <taxon>Ecdysozoa</taxon>
        <taxon>Nematoda</taxon>
        <taxon>Chromadorea</taxon>
        <taxon>Rhabditida</taxon>
        <taxon>Rhabditina</taxon>
        <taxon>Diplogasteromorpha</taxon>
        <taxon>Diplogasteroidea</taxon>
        <taxon>Neodiplogasteridae</taxon>
        <taxon>Pristionchus</taxon>
    </lineage>
</organism>
<accession>A0A8R1Z2I4</accession>
<reference evidence="1" key="2">
    <citation type="submission" date="2022-06" db="UniProtKB">
        <authorList>
            <consortium name="EnsemblMetazoa"/>
        </authorList>
    </citation>
    <scope>IDENTIFICATION</scope>
    <source>
        <strain evidence="1">PS312</strain>
    </source>
</reference>
<keyword evidence="2" id="KW-1185">Reference proteome</keyword>